<organism evidence="2 3">
    <name type="scientific">Kribbella voronezhensis</name>
    <dbReference type="NCBI Taxonomy" id="2512212"/>
    <lineage>
        <taxon>Bacteria</taxon>
        <taxon>Bacillati</taxon>
        <taxon>Actinomycetota</taxon>
        <taxon>Actinomycetes</taxon>
        <taxon>Propionibacteriales</taxon>
        <taxon>Kribbellaceae</taxon>
        <taxon>Kribbella</taxon>
    </lineage>
</organism>
<sequence length="221" mass="22581">MQTFATAAPISAVLDIPAGRVRFVAADRDDVTVEVLPADASKGRDVKAAEQTTVEYADGVLRILASAKNQYFRSSGSIDVSVQLPADSTIEGKAAAAEFRAVGRFGAVAFNGAYGTIEVDEAASVHLTAVAGDVSVNRLHGPAEITTSKGDIRIAEAHQGAVVLRTQSGDVSIDAAHGVSASLDAGTTLGRIANSLKNADGVADLAIQATTAHGDIVARSL</sequence>
<gene>
    <name evidence="2" type="ORF">EV138_1903</name>
</gene>
<evidence type="ECO:0000313" key="2">
    <source>
        <dbReference type="EMBL" id="TDU88359.1"/>
    </source>
</evidence>
<accession>A0A4R7T9K9</accession>
<dbReference type="Proteomes" id="UP000295151">
    <property type="component" value="Unassembled WGS sequence"/>
</dbReference>
<keyword evidence="3" id="KW-1185">Reference proteome</keyword>
<dbReference type="AlphaFoldDB" id="A0A4R7T9K9"/>
<feature type="domain" description="DUF4097" evidence="1">
    <location>
        <begin position="20"/>
        <end position="216"/>
    </location>
</feature>
<proteinExistence type="predicted"/>
<name>A0A4R7T9K9_9ACTN</name>
<dbReference type="EMBL" id="SOCE01000001">
    <property type="protein sequence ID" value="TDU88359.1"/>
    <property type="molecule type" value="Genomic_DNA"/>
</dbReference>
<reference evidence="2 3" key="1">
    <citation type="submission" date="2019-03" db="EMBL/GenBank/DDBJ databases">
        <title>Genomic Encyclopedia of Type Strains, Phase III (KMG-III): the genomes of soil and plant-associated and newly described type strains.</title>
        <authorList>
            <person name="Whitman W."/>
        </authorList>
    </citation>
    <scope>NUCLEOTIDE SEQUENCE [LARGE SCALE GENOMIC DNA]</scope>
    <source>
        <strain evidence="2 3">VKM Ac-2575</strain>
    </source>
</reference>
<comment type="caution">
    <text evidence="2">The sequence shown here is derived from an EMBL/GenBank/DDBJ whole genome shotgun (WGS) entry which is preliminary data.</text>
</comment>
<dbReference type="InterPro" id="IPR025164">
    <property type="entry name" value="Toastrack_DUF4097"/>
</dbReference>
<evidence type="ECO:0000313" key="3">
    <source>
        <dbReference type="Proteomes" id="UP000295151"/>
    </source>
</evidence>
<protein>
    <submittedName>
        <fullName evidence="2">Putative adhesin</fullName>
    </submittedName>
</protein>
<dbReference type="Pfam" id="PF13349">
    <property type="entry name" value="DUF4097"/>
    <property type="match status" value="1"/>
</dbReference>
<dbReference type="OrthoDB" id="3252095at2"/>
<evidence type="ECO:0000259" key="1">
    <source>
        <dbReference type="Pfam" id="PF13349"/>
    </source>
</evidence>